<protein>
    <submittedName>
        <fullName evidence="1">Uncharacterized protein</fullName>
    </submittedName>
</protein>
<gene>
    <name evidence="1" type="ORF">NCTC10702_00500</name>
</gene>
<organism evidence="1 2">
    <name type="scientific">Staphylococcus aureus</name>
    <dbReference type="NCBI Taxonomy" id="1280"/>
    <lineage>
        <taxon>Bacteria</taxon>
        <taxon>Bacillati</taxon>
        <taxon>Bacillota</taxon>
        <taxon>Bacilli</taxon>
        <taxon>Bacillales</taxon>
        <taxon>Staphylococcaceae</taxon>
        <taxon>Staphylococcus</taxon>
    </lineage>
</organism>
<dbReference type="EMBL" id="UHBY01000003">
    <property type="protein sequence ID" value="SUL31290.1"/>
    <property type="molecule type" value="Genomic_DNA"/>
</dbReference>
<evidence type="ECO:0000313" key="2">
    <source>
        <dbReference type="Proteomes" id="UP000254116"/>
    </source>
</evidence>
<evidence type="ECO:0000313" key="1">
    <source>
        <dbReference type="EMBL" id="SUL31290.1"/>
    </source>
</evidence>
<sequence length="34" mass="3944">MEEQGATKDFEKDIKKAIDDVKETKKDEFAKIQS</sequence>
<accession>A0A380EC71</accession>
<dbReference type="Proteomes" id="UP000254116">
    <property type="component" value="Unassembled WGS sequence"/>
</dbReference>
<proteinExistence type="predicted"/>
<reference evidence="1 2" key="1">
    <citation type="submission" date="2018-06" db="EMBL/GenBank/DDBJ databases">
        <authorList>
            <consortium name="Pathogen Informatics"/>
            <person name="Doyle S."/>
        </authorList>
    </citation>
    <scope>NUCLEOTIDE SEQUENCE [LARGE SCALE GENOMIC DNA]</scope>
    <source>
        <strain evidence="1 2">NCTC10702</strain>
    </source>
</reference>
<name>A0A380EC71_STAAU</name>
<dbReference type="AlphaFoldDB" id="A0A380EC71"/>